<dbReference type="InterPro" id="IPR011074">
    <property type="entry name" value="CRAL/TRIO_N_dom"/>
</dbReference>
<dbReference type="PANTHER" id="PTHR45657:SF1">
    <property type="entry name" value="CRAL-TRIO DOMAIN-CONTAINING PROTEIN YKL091C-RELATED"/>
    <property type="match status" value="1"/>
</dbReference>
<dbReference type="Gene3D" id="3.40.525.10">
    <property type="entry name" value="CRAL-TRIO lipid binding domain"/>
    <property type="match status" value="1"/>
</dbReference>
<proteinExistence type="predicted"/>
<dbReference type="InterPro" id="IPR036865">
    <property type="entry name" value="CRAL-TRIO_dom_sf"/>
</dbReference>
<name>A0A177WDK1_BATDL</name>
<feature type="domain" description="CRAL-TRIO" evidence="1">
    <location>
        <begin position="78"/>
        <end position="251"/>
    </location>
</feature>
<dbReference type="Pfam" id="PF03765">
    <property type="entry name" value="CRAL_TRIO_N"/>
    <property type="match status" value="1"/>
</dbReference>
<dbReference type="SMART" id="SM00516">
    <property type="entry name" value="SEC14"/>
    <property type="match status" value="1"/>
</dbReference>
<dbReference type="eggNOG" id="KOG1471">
    <property type="taxonomic scope" value="Eukaryota"/>
</dbReference>
<evidence type="ECO:0000313" key="2">
    <source>
        <dbReference type="EMBL" id="OAJ38188.1"/>
    </source>
</evidence>
<dbReference type="SUPFAM" id="SSF52087">
    <property type="entry name" value="CRAL/TRIO domain"/>
    <property type="match status" value="1"/>
</dbReference>
<dbReference type="Proteomes" id="UP000077115">
    <property type="component" value="Unassembled WGS sequence"/>
</dbReference>
<dbReference type="Gene3D" id="1.10.8.20">
    <property type="entry name" value="N-terminal domain of phosphatidylinositol transfer protein sec14p"/>
    <property type="match status" value="1"/>
</dbReference>
<evidence type="ECO:0000313" key="3">
    <source>
        <dbReference type="Proteomes" id="UP000077115"/>
    </source>
</evidence>
<gene>
    <name evidence="2" type="ORF">BDEG_22142</name>
</gene>
<dbReference type="AlphaFoldDB" id="A0A177WDK1"/>
<sequence length="286" mass="32935">MTQIAPSNNHQTDLEAFRTLLGKSIKLDPVRHDDALLLRFLRARKYDLQKTERMFLDCEQWRASYNVESVVQTFAYTESFQVNQVYPRFYHKTDRLGRPVYIERLHTLDVKRLFEVTNQDRVVMKHVREYEKLMRYRLPACSAKVGHPLEQGCSIIDLKGVPLSSFNQVRKVLQSLSAVAQNYYPETLGRMYIINAPTLFTTIWGIIKSMLDENTVAKISVIGSNYAKTLLEDIEPENLPKFLGGDCNCPGGCDNADVGPWNDGSVAGFPIEFWESFKDRDLQQQK</sequence>
<dbReference type="Pfam" id="PF00650">
    <property type="entry name" value="CRAL_TRIO"/>
    <property type="match status" value="1"/>
</dbReference>
<organism evidence="2 3">
    <name type="scientific">Batrachochytrium dendrobatidis (strain JEL423)</name>
    <dbReference type="NCBI Taxonomy" id="403673"/>
    <lineage>
        <taxon>Eukaryota</taxon>
        <taxon>Fungi</taxon>
        <taxon>Fungi incertae sedis</taxon>
        <taxon>Chytridiomycota</taxon>
        <taxon>Chytridiomycota incertae sedis</taxon>
        <taxon>Chytridiomycetes</taxon>
        <taxon>Rhizophydiales</taxon>
        <taxon>Rhizophydiales incertae sedis</taxon>
        <taxon>Batrachochytrium</taxon>
    </lineage>
</organism>
<reference evidence="2 3" key="1">
    <citation type="submission" date="2006-10" db="EMBL/GenBank/DDBJ databases">
        <title>The Genome Sequence of Batrachochytrium dendrobatidis JEL423.</title>
        <authorList>
            <consortium name="The Broad Institute Genome Sequencing Platform"/>
            <person name="Birren B."/>
            <person name="Lander E."/>
            <person name="Galagan J."/>
            <person name="Cuomo C."/>
            <person name="Devon K."/>
            <person name="Jaffe D."/>
            <person name="Butler J."/>
            <person name="Alvarez P."/>
            <person name="Gnerre S."/>
            <person name="Grabherr M."/>
            <person name="Kleber M."/>
            <person name="Mauceli E."/>
            <person name="Brockman W."/>
            <person name="Young S."/>
            <person name="LaButti K."/>
            <person name="Sykes S."/>
            <person name="DeCaprio D."/>
            <person name="Crawford M."/>
            <person name="Koehrsen M."/>
            <person name="Engels R."/>
            <person name="Montgomery P."/>
            <person name="Pearson M."/>
            <person name="Howarth C."/>
            <person name="Larson L."/>
            <person name="White J."/>
            <person name="O'Leary S."/>
            <person name="Kodira C."/>
            <person name="Zeng Q."/>
            <person name="Yandava C."/>
            <person name="Alvarado L."/>
            <person name="Longcore J."/>
            <person name="James T."/>
        </authorList>
    </citation>
    <scope>NUCLEOTIDE SEQUENCE [LARGE SCALE GENOMIC DNA]</scope>
    <source>
        <strain evidence="2 3">JEL423</strain>
    </source>
</reference>
<dbReference type="PROSITE" id="PS50191">
    <property type="entry name" value="CRAL_TRIO"/>
    <property type="match status" value="1"/>
</dbReference>
<dbReference type="InterPro" id="IPR051026">
    <property type="entry name" value="PI/PC_transfer"/>
</dbReference>
<dbReference type="InterPro" id="IPR036273">
    <property type="entry name" value="CRAL/TRIO_N_dom_sf"/>
</dbReference>
<dbReference type="PANTHER" id="PTHR45657">
    <property type="entry name" value="CRAL-TRIO DOMAIN-CONTAINING PROTEIN YKL091C-RELATED"/>
    <property type="match status" value="1"/>
</dbReference>
<dbReference type="VEuPathDB" id="FungiDB:BDEG_22142"/>
<dbReference type="CDD" id="cd00170">
    <property type="entry name" value="SEC14"/>
    <property type="match status" value="1"/>
</dbReference>
<dbReference type="InterPro" id="IPR001251">
    <property type="entry name" value="CRAL-TRIO_dom"/>
</dbReference>
<reference evidence="2 3" key="2">
    <citation type="submission" date="2016-05" db="EMBL/GenBank/DDBJ databases">
        <title>Lineage-specific infection strategies underlie the spectrum of fungal disease in amphibians.</title>
        <authorList>
            <person name="Cuomo C.A."/>
            <person name="Farrer R.A."/>
            <person name="James T."/>
            <person name="Longcore J."/>
            <person name="Birren B."/>
        </authorList>
    </citation>
    <scope>NUCLEOTIDE SEQUENCE [LARGE SCALE GENOMIC DNA]</scope>
    <source>
        <strain evidence="2 3">JEL423</strain>
    </source>
</reference>
<dbReference type="SMART" id="SM01100">
    <property type="entry name" value="CRAL_TRIO_N"/>
    <property type="match status" value="1"/>
</dbReference>
<protein>
    <recommendedName>
        <fullName evidence="1">CRAL-TRIO domain-containing protein</fullName>
    </recommendedName>
</protein>
<evidence type="ECO:0000259" key="1">
    <source>
        <dbReference type="PROSITE" id="PS50191"/>
    </source>
</evidence>
<dbReference type="EMBL" id="DS022301">
    <property type="protein sequence ID" value="OAJ38188.1"/>
    <property type="molecule type" value="Genomic_DNA"/>
</dbReference>
<dbReference type="STRING" id="403673.A0A177WDK1"/>
<dbReference type="SUPFAM" id="SSF46938">
    <property type="entry name" value="CRAL/TRIO N-terminal domain"/>
    <property type="match status" value="1"/>
</dbReference>
<accession>A0A177WDK1</accession>